<keyword evidence="2" id="KW-1185">Reference proteome</keyword>
<dbReference type="EMBL" id="QJTD01000001">
    <property type="protein sequence ID" value="PYE82703.1"/>
    <property type="molecule type" value="Genomic_DNA"/>
</dbReference>
<gene>
    <name evidence="1" type="ORF">DFQ11_101128</name>
</gene>
<proteinExistence type="predicted"/>
<comment type="caution">
    <text evidence="1">The sequence shown here is derived from an EMBL/GenBank/DDBJ whole genome shotgun (WGS) entry which is preliminary data.</text>
</comment>
<evidence type="ECO:0000313" key="1">
    <source>
        <dbReference type="EMBL" id="PYE82703.1"/>
    </source>
</evidence>
<sequence length="37" mass="4555">MKTAILFDDKLPESYFLIRINPLFPKLFYFIRFKTNN</sequence>
<accession>A0A2V4YFL8</accession>
<protein>
    <submittedName>
        <fullName evidence="1">Uncharacterized protein</fullName>
    </submittedName>
</protein>
<evidence type="ECO:0000313" key="2">
    <source>
        <dbReference type="Proteomes" id="UP000248054"/>
    </source>
</evidence>
<dbReference type="AlphaFoldDB" id="A0A2V4YFL8"/>
<organism evidence="1 2">
    <name type="scientific">Winogradskyella epiphytica</name>
    <dbReference type="NCBI Taxonomy" id="262005"/>
    <lineage>
        <taxon>Bacteria</taxon>
        <taxon>Pseudomonadati</taxon>
        <taxon>Bacteroidota</taxon>
        <taxon>Flavobacteriia</taxon>
        <taxon>Flavobacteriales</taxon>
        <taxon>Flavobacteriaceae</taxon>
        <taxon>Winogradskyella</taxon>
    </lineage>
</organism>
<dbReference type="Proteomes" id="UP000248054">
    <property type="component" value="Unassembled WGS sequence"/>
</dbReference>
<reference evidence="1 2" key="1">
    <citation type="submission" date="2018-06" db="EMBL/GenBank/DDBJ databases">
        <title>Genomic Encyclopedia of Type Strains, Phase III (KMG-III): the genomes of soil and plant-associated and newly described type strains.</title>
        <authorList>
            <person name="Whitman W."/>
        </authorList>
    </citation>
    <scope>NUCLEOTIDE SEQUENCE [LARGE SCALE GENOMIC DNA]</scope>
    <source>
        <strain evidence="1 2">CECT 7945</strain>
    </source>
</reference>
<name>A0A2V4YFL8_9FLAO</name>